<protein>
    <recommendedName>
        <fullName evidence="2">Apple domain-containing protein</fullName>
    </recommendedName>
</protein>
<dbReference type="Proteomes" id="UP000192596">
    <property type="component" value="Unassembled WGS sequence"/>
</dbReference>
<feature type="compositionally biased region" description="Polar residues" evidence="1">
    <location>
        <begin position="240"/>
        <end position="282"/>
    </location>
</feature>
<dbReference type="OrthoDB" id="424610at2759"/>
<sequence length="442" mass="43757">MAGNGSACADSYGNSYNVTYGSTQYTGKVTKRASTTTADACLTLCDQTADCKGANYVGTECTLFSEITGTTVVTTGPPAVAASRPPDVSTVYTAPHTSTPAVYTTPGQPPAYDVTTSSSATWTSISSGPGSTSAMTTAPMTTTKTSTSSSVASPPAYVGSSTSTSSTVAGPMSPSSTSTGGPQSYGGSGSVSSTPAGTPPPGYGSSSMASASLSASLPDQYSAMSSGPSASSGASIPGQYGSSSATSVITSQTATPLSSYGQTPTSSPSGSAQSVPNTVSSPGSPPGYITSSPASSSYSTATPTLCPAYDGKNYTDSNGASYTVICNKVYTGRIYMRYTSPQSLASCLASCDQYAACVAVSNDDSGCTLFSSTTGTTTSQGGSGASKVNGPTSNIVTVTVCGVRPTTTVFATATSTMCPGNAMCTALAQQRYPKEGFIANGR</sequence>
<feature type="compositionally biased region" description="Polar residues" evidence="1">
    <location>
        <begin position="97"/>
        <end position="106"/>
    </location>
</feature>
<accession>A0A1V8SSS9</accession>
<dbReference type="InParanoid" id="A0A1V8SSS9"/>
<evidence type="ECO:0000313" key="3">
    <source>
        <dbReference type="EMBL" id="OQO02247.1"/>
    </source>
</evidence>
<feature type="compositionally biased region" description="Low complexity" evidence="1">
    <location>
        <begin position="205"/>
        <end position="238"/>
    </location>
</feature>
<dbReference type="Pfam" id="PF00024">
    <property type="entry name" value="PAN_1"/>
    <property type="match status" value="1"/>
</dbReference>
<name>A0A1V8SSS9_9PEZI</name>
<evidence type="ECO:0000313" key="4">
    <source>
        <dbReference type="Proteomes" id="UP000192596"/>
    </source>
</evidence>
<dbReference type="STRING" id="1507870.A0A1V8SSS9"/>
<dbReference type="AlphaFoldDB" id="A0A1V8SSS9"/>
<comment type="caution">
    <text evidence="3">The sequence shown here is derived from an EMBL/GenBank/DDBJ whole genome shotgun (WGS) entry which is preliminary data.</text>
</comment>
<proteinExistence type="predicted"/>
<reference evidence="4" key="1">
    <citation type="submission" date="2017-03" db="EMBL/GenBank/DDBJ databases">
        <title>Genomes of endolithic fungi from Antarctica.</title>
        <authorList>
            <person name="Coleine C."/>
            <person name="Masonjones S."/>
            <person name="Stajich J.E."/>
        </authorList>
    </citation>
    <scope>NUCLEOTIDE SEQUENCE [LARGE SCALE GENOMIC DNA]</scope>
    <source>
        <strain evidence="4">CCFEE 5527</strain>
    </source>
</reference>
<evidence type="ECO:0000256" key="1">
    <source>
        <dbReference type="SAM" id="MobiDB-lite"/>
    </source>
</evidence>
<feature type="domain" description="Apple" evidence="2">
    <location>
        <begin position="23"/>
        <end position="72"/>
    </location>
</feature>
<organism evidence="3 4">
    <name type="scientific">Cryoendolithus antarcticus</name>
    <dbReference type="NCBI Taxonomy" id="1507870"/>
    <lineage>
        <taxon>Eukaryota</taxon>
        <taxon>Fungi</taxon>
        <taxon>Dikarya</taxon>
        <taxon>Ascomycota</taxon>
        <taxon>Pezizomycotina</taxon>
        <taxon>Dothideomycetes</taxon>
        <taxon>Dothideomycetidae</taxon>
        <taxon>Cladosporiales</taxon>
        <taxon>Cladosporiaceae</taxon>
        <taxon>Cryoendolithus</taxon>
    </lineage>
</organism>
<keyword evidence="4" id="KW-1185">Reference proteome</keyword>
<dbReference type="InterPro" id="IPR003609">
    <property type="entry name" value="Pan_app"/>
</dbReference>
<dbReference type="EMBL" id="NAJO01000028">
    <property type="protein sequence ID" value="OQO02247.1"/>
    <property type="molecule type" value="Genomic_DNA"/>
</dbReference>
<feature type="region of interest" description="Disordered" evidence="1">
    <location>
        <begin position="97"/>
        <end position="298"/>
    </location>
</feature>
<gene>
    <name evidence="3" type="ORF">B0A48_11801</name>
</gene>
<evidence type="ECO:0000259" key="2">
    <source>
        <dbReference type="Pfam" id="PF00024"/>
    </source>
</evidence>
<feature type="compositionally biased region" description="Low complexity" evidence="1">
    <location>
        <begin position="115"/>
        <end position="182"/>
    </location>
</feature>